<keyword evidence="2" id="KW-1185">Reference proteome</keyword>
<reference evidence="2" key="1">
    <citation type="journal article" date="2019" name="Int. J. Syst. Evol. Microbiol.">
        <title>The Global Catalogue of Microorganisms (GCM) 10K type strain sequencing project: providing services to taxonomists for standard genome sequencing and annotation.</title>
        <authorList>
            <consortium name="The Broad Institute Genomics Platform"/>
            <consortium name="The Broad Institute Genome Sequencing Center for Infectious Disease"/>
            <person name="Wu L."/>
            <person name="Ma J."/>
        </authorList>
    </citation>
    <scope>NUCLEOTIDE SEQUENCE [LARGE SCALE GENOMIC DNA]</scope>
    <source>
        <strain evidence="2">JCM 12125</strain>
    </source>
</reference>
<dbReference type="InterPro" id="IPR038234">
    <property type="entry name" value="Colicin_E5_C_sf"/>
</dbReference>
<name>A0ABW0FU14_9CAUL</name>
<protein>
    <submittedName>
        <fullName evidence="1">Uncharacterized protein</fullName>
    </submittedName>
</protein>
<evidence type="ECO:0000313" key="2">
    <source>
        <dbReference type="Proteomes" id="UP001596152"/>
    </source>
</evidence>
<sequence>MVKTPQRLARQMAARGWTLEQINEARERGDRHLAVSHETGRAATRYIHPETGRSVVIEDVSGDVIHVGGDGFIC</sequence>
<dbReference type="Gene3D" id="3.30.2310.30">
    <property type="match status" value="1"/>
</dbReference>
<dbReference type="SUPFAM" id="SSF102824">
    <property type="entry name" value="Colicin D/E5 nuclease domain"/>
    <property type="match status" value="1"/>
</dbReference>
<dbReference type="Proteomes" id="UP001596152">
    <property type="component" value="Unassembled WGS sequence"/>
</dbReference>
<accession>A0ABW0FU14</accession>
<proteinExistence type="predicted"/>
<dbReference type="InterPro" id="IPR038233">
    <property type="entry name" value="Colicin_D/E5_nuclease"/>
</dbReference>
<dbReference type="EMBL" id="JBHSLF010000025">
    <property type="protein sequence ID" value="MFC5344947.1"/>
    <property type="molecule type" value="Genomic_DNA"/>
</dbReference>
<comment type="caution">
    <text evidence="1">The sequence shown here is derived from an EMBL/GenBank/DDBJ whole genome shotgun (WGS) entry which is preliminary data.</text>
</comment>
<dbReference type="RefSeq" id="WP_374038032.1">
    <property type="nucleotide sequence ID" value="NZ_CP169082.1"/>
</dbReference>
<evidence type="ECO:0000313" key="1">
    <source>
        <dbReference type="EMBL" id="MFC5344947.1"/>
    </source>
</evidence>
<gene>
    <name evidence="1" type="ORF">ACFPIE_13565</name>
</gene>
<organism evidence="1 2">
    <name type="scientific">Brevundimonas staleyi</name>
    <dbReference type="NCBI Taxonomy" id="74326"/>
    <lineage>
        <taxon>Bacteria</taxon>
        <taxon>Pseudomonadati</taxon>
        <taxon>Pseudomonadota</taxon>
        <taxon>Alphaproteobacteria</taxon>
        <taxon>Caulobacterales</taxon>
        <taxon>Caulobacteraceae</taxon>
        <taxon>Brevundimonas</taxon>
    </lineage>
</organism>